<dbReference type="InterPro" id="IPR015943">
    <property type="entry name" value="WD40/YVTN_repeat-like_dom_sf"/>
</dbReference>
<dbReference type="PANTHER" id="PTHR42776">
    <property type="entry name" value="SERINE PEPTIDASE S9 FAMILY MEMBER"/>
    <property type="match status" value="1"/>
</dbReference>
<keyword evidence="2" id="KW-0645">Protease</keyword>
<dbReference type="SUPFAM" id="SSF82171">
    <property type="entry name" value="DPP6 N-terminal domain-like"/>
    <property type="match status" value="1"/>
</dbReference>
<dbReference type="InterPro" id="IPR011042">
    <property type="entry name" value="6-blade_b-propeller_TolB-like"/>
</dbReference>
<keyword evidence="2" id="KW-0720">Serine protease</keyword>
<evidence type="ECO:0000259" key="3">
    <source>
        <dbReference type="Pfam" id="PF00326"/>
    </source>
</evidence>
<evidence type="ECO:0000313" key="4">
    <source>
        <dbReference type="EMBL" id="QAT88810.1"/>
    </source>
</evidence>
<evidence type="ECO:0000256" key="1">
    <source>
        <dbReference type="ARBA" id="ARBA00022801"/>
    </source>
</evidence>
<dbReference type="InterPro" id="IPR029058">
    <property type="entry name" value="AB_hydrolase_fold"/>
</dbReference>
<accession>A0A410S3V4</accession>
<dbReference type="InterPro" id="IPR011659">
    <property type="entry name" value="WD40"/>
</dbReference>
<reference evidence="4 5" key="1">
    <citation type="submission" date="2018-12" db="EMBL/GenBank/DDBJ databases">
        <title>Complete Genome Sequence of the Corallopyronin A producing Myxobacterium Corallococcus coralloides B035.</title>
        <authorList>
            <person name="Bouhired S.M."/>
            <person name="Rupp O."/>
            <person name="Blom J."/>
            <person name="Schaeberle T.F."/>
            <person name="Kehraus S."/>
            <person name="Schiefer A."/>
            <person name="Pfarr K."/>
            <person name="Goesmann A."/>
            <person name="Hoerauf A."/>
            <person name="Koenig G.M."/>
        </authorList>
    </citation>
    <scope>NUCLEOTIDE SEQUENCE [LARGE SCALE GENOMIC DNA]</scope>
    <source>
        <strain evidence="4 5">B035</strain>
    </source>
</reference>
<dbReference type="EMBL" id="CP034669">
    <property type="protein sequence ID" value="QAT88810.1"/>
    <property type="molecule type" value="Genomic_DNA"/>
</dbReference>
<sequence length="696" mass="75316">MARVDAGEHDGAGRVGGTMNLASLPLIMSLLTAQTPAPAPSKTPPAPAAAAKAPSAVPGIAPLPGLPNLWVSGVPAVPPALSQRVQQYLESRSAQLLDVSADGQQVLISTRFADVNQLHLVEMPLGSRTQLTFTKEPINRARFLPGNPQVIFYLQDTGGGEFYQVLKLDRRTGRSERLTDGKSRHEELVVSKDGRWLAYAGTGRNGKDTDVYVAPTADPKQAKRVTEVEGSWAPLEFSRDGSRLLVRQFRAADDADLSVVDVKTNTRTQLTPKEGKGSVDAAVFTHDGKGVYVATDRYSDFAEVYRLPLTGAPPAAPPSLTKSVRWNVQHLELSPDGRKLAVAINEEGFGRLYLLDTRTQALSPVETPRGVLSQVRFPAKRSDRVAFSLTSARVPLDIFTVDLGTKKTTRWTRSEVGGLDPETFVEPELVRYPSTDGVKVPAFLYLPKNAKGKVPVVVMFHGGPEGQSQPIFSTQTQLMVTELGMAVLLPNVRGSEGYGKAYRAMDDGVKREASLADIGATLDFVASRPELDAARVGIYGGSYGGYMTLATAAFFPERIKAAVDVVGISSLPSFLQNTQAYRRDLRRAEYGDERDPAVRKVQERISPLGSVDKIRAALFVQQGANDPRVPQSEAEQIVQAVRKKGSDVWYLLATDEGHGFQKKTNRDMVQTTALMFFEKHLQGPAAGQGSGAAGGR</sequence>
<evidence type="ECO:0000313" key="5">
    <source>
        <dbReference type="Proteomes" id="UP000288758"/>
    </source>
</evidence>
<gene>
    <name evidence="4" type="primary">yuxL2</name>
    <name evidence="4" type="ORF">EJ065_7285</name>
</gene>
<dbReference type="InterPro" id="IPR001375">
    <property type="entry name" value="Peptidase_S9_cat"/>
</dbReference>
<dbReference type="GO" id="GO:0004252">
    <property type="term" value="F:serine-type endopeptidase activity"/>
    <property type="evidence" value="ECO:0007669"/>
    <property type="project" value="TreeGrafter"/>
</dbReference>
<dbReference type="PANTHER" id="PTHR42776:SF27">
    <property type="entry name" value="DIPEPTIDYL PEPTIDASE FAMILY MEMBER 6"/>
    <property type="match status" value="1"/>
</dbReference>
<dbReference type="Gene3D" id="2.130.10.10">
    <property type="entry name" value="YVTN repeat-like/Quinoprotein amine dehydrogenase"/>
    <property type="match status" value="1"/>
</dbReference>
<evidence type="ECO:0000256" key="2">
    <source>
        <dbReference type="ARBA" id="ARBA00022825"/>
    </source>
</evidence>
<dbReference type="GO" id="GO:0006508">
    <property type="term" value="P:proteolysis"/>
    <property type="evidence" value="ECO:0007669"/>
    <property type="project" value="InterPro"/>
</dbReference>
<keyword evidence="1" id="KW-0378">Hydrolase</keyword>
<organism evidence="4 5">
    <name type="scientific">Corallococcus coralloides</name>
    <name type="common">Myxococcus coralloides</name>
    <dbReference type="NCBI Taxonomy" id="184914"/>
    <lineage>
        <taxon>Bacteria</taxon>
        <taxon>Pseudomonadati</taxon>
        <taxon>Myxococcota</taxon>
        <taxon>Myxococcia</taxon>
        <taxon>Myxococcales</taxon>
        <taxon>Cystobacterineae</taxon>
        <taxon>Myxococcaceae</taxon>
        <taxon>Corallococcus</taxon>
    </lineage>
</organism>
<dbReference type="SUPFAM" id="SSF53474">
    <property type="entry name" value="alpha/beta-Hydrolases"/>
    <property type="match status" value="1"/>
</dbReference>
<name>A0A410S3V4_CORCK</name>
<proteinExistence type="predicted"/>
<dbReference type="Gene3D" id="2.120.10.30">
    <property type="entry name" value="TolB, C-terminal domain"/>
    <property type="match status" value="1"/>
</dbReference>
<dbReference type="AlphaFoldDB" id="A0A410S3V4"/>
<dbReference type="Gene3D" id="3.40.50.1820">
    <property type="entry name" value="alpha/beta hydrolase"/>
    <property type="match status" value="1"/>
</dbReference>
<protein>
    <submittedName>
        <fullName evidence="4">Peptidase S9, prolyl oligopeptidase active site region</fullName>
    </submittedName>
</protein>
<feature type="domain" description="Peptidase S9 prolyl oligopeptidase catalytic" evidence="3">
    <location>
        <begin position="472"/>
        <end position="682"/>
    </location>
</feature>
<dbReference type="Pfam" id="PF07676">
    <property type="entry name" value="PD40"/>
    <property type="match status" value="1"/>
</dbReference>
<dbReference type="Proteomes" id="UP000288758">
    <property type="component" value="Chromosome"/>
</dbReference>
<dbReference type="Pfam" id="PF00326">
    <property type="entry name" value="Peptidase_S9"/>
    <property type="match status" value="1"/>
</dbReference>